<evidence type="ECO:0000313" key="1">
    <source>
        <dbReference type="EMBL" id="KTC80282.1"/>
    </source>
</evidence>
<protein>
    <submittedName>
        <fullName evidence="1">Uncharacterized protein</fullName>
    </submittedName>
</protein>
<keyword evidence="4" id="KW-1185">Reference proteome</keyword>
<accession>A0A0W0SA73</accession>
<dbReference type="OrthoDB" id="5642834at2"/>
<dbReference type="PATRIC" id="fig|28084.5.peg.2494"/>
<sequence length="143" mass="16590">MKHLLKKIDREKNKIEHFIDSMRDFFSKTHDQSERNNRLEVFDTLLLLATYAQADELENEFQSVLPLQERGEAINYLCQELREINGFCKGSFSDEHDVYKDLFSEIKFPTAEKKQAVRNLLSATITELIFEKTNTPSKGLGAS</sequence>
<evidence type="ECO:0000313" key="3">
    <source>
        <dbReference type="Proteomes" id="UP000054921"/>
    </source>
</evidence>
<dbReference type="Proteomes" id="UP000277577">
    <property type="component" value="Chromosome"/>
</dbReference>
<name>A0A0W0SA73_9GAMM</name>
<evidence type="ECO:0000313" key="2">
    <source>
        <dbReference type="EMBL" id="VEB38831.1"/>
    </source>
</evidence>
<dbReference type="STRING" id="28084.Lche_2302"/>
<dbReference type="Proteomes" id="UP000054921">
    <property type="component" value="Unassembled WGS sequence"/>
</dbReference>
<gene>
    <name evidence="1" type="ORF">Lche_2302</name>
    <name evidence="2" type="ORF">NCTC11976_02937</name>
</gene>
<evidence type="ECO:0000313" key="4">
    <source>
        <dbReference type="Proteomes" id="UP000277577"/>
    </source>
</evidence>
<proteinExistence type="predicted"/>
<reference evidence="1 3" key="1">
    <citation type="submission" date="2015-11" db="EMBL/GenBank/DDBJ databases">
        <title>Genomic analysis of 38 Legionella species identifies large and diverse effector repertoires.</title>
        <authorList>
            <person name="Burstein D."/>
            <person name="Amaro F."/>
            <person name="Zusman T."/>
            <person name="Lifshitz Z."/>
            <person name="Cohen O."/>
            <person name="Gilbert J.A."/>
            <person name="Pupko T."/>
            <person name="Shuman H.A."/>
            <person name="Segal G."/>
        </authorList>
    </citation>
    <scope>NUCLEOTIDE SEQUENCE [LARGE SCALE GENOMIC DNA]</scope>
    <source>
        <strain evidence="1 3">ORW</strain>
    </source>
</reference>
<dbReference type="EMBL" id="LR134173">
    <property type="protein sequence ID" value="VEB38831.1"/>
    <property type="molecule type" value="Genomic_DNA"/>
</dbReference>
<dbReference type="EMBL" id="LNXW01000013">
    <property type="protein sequence ID" value="KTC80282.1"/>
    <property type="molecule type" value="Genomic_DNA"/>
</dbReference>
<dbReference type="AlphaFoldDB" id="A0A0W0SA73"/>
<reference evidence="2 4" key="2">
    <citation type="submission" date="2018-12" db="EMBL/GenBank/DDBJ databases">
        <authorList>
            <consortium name="Pathogen Informatics"/>
        </authorList>
    </citation>
    <scope>NUCLEOTIDE SEQUENCE [LARGE SCALE GENOMIC DNA]</scope>
    <source>
        <strain evidence="2 4">NCTC11976</strain>
    </source>
</reference>
<dbReference type="RefSeq" id="WP_051544389.1">
    <property type="nucleotide sequence ID" value="NZ_CAAAIT010000001.1"/>
</dbReference>
<organism evidence="1 3">
    <name type="scientific">Legionella cherrii</name>
    <dbReference type="NCBI Taxonomy" id="28084"/>
    <lineage>
        <taxon>Bacteria</taxon>
        <taxon>Pseudomonadati</taxon>
        <taxon>Pseudomonadota</taxon>
        <taxon>Gammaproteobacteria</taxon>
        <taxon>Legionellales</taxon>
        <taxon>Legionellaceae</taxon>
        <taxon>Legionella</taxon>
    </lineage>
</organism>